<dbReference type="Proteomes" id="UP000320876">
    <property type="component" value="Unassembled WGS sequence"/>
</dbReference>
<dbReference type="InterPro" id="IPR026392">
    <property type="entry name" value="Exo/Archaeosortase_dom"/>
</dbReference>
<dbReference type="GO" id="GO:0008233">
    <property type="term" value="F:peptidase activity"/>
    <property type="evidence" value="ECO:0007669"/>
    <property type="project" value="UniProtKB-KW"/>
</dbReference>
<feature type="transmembrane region" description="Helical" evidence="8">
    <location>
        <begin position="90"/>
        <end position="108"/>
    </location>
</feature>
<keyword evidence="6 8" id="KW-1133">Transmembrane helix</keyword>
<name>A0A542DJ70_AMYCI</name>
<feature type="transmembrane region" description="Helical" evidence="8">
    <location>
        <begin position="21"/>
        <end position="38"/>
    </location>
</feature>
<keyword evidence="4 8" id="KW-0812">Transmembrane</keyword>
<feature type="transmembrane region" description="Helical" evidence="8">
    <location>
        <begin position="157"/>
        <end position="179"/>
    </location>
</feature>
<keyword evidence="3" id="KW-0645">Protease</keyword>
<keyword evidence="2" id="KW-1003">Cell membrane</keyword>
<organism evidence="9 10">
    <name type="scientific">Amycolatopsis cihanbeyliensis</name>
    <dbReference type="NCBI Taxonomy" id="1128664"/>
    <lineage>
        <taxon>Bacteria</taxon>
        <taxon>Bacillati</taxon>
        <taxon>Actinomycetota</taxon>
        <taxon>Actinomycetes</taxon>
        <taxon>Pseudonocardiales</taxon>
        <taxon>Pseudonocardiaceae</taxon>
        <taxon>Amycolatopsis</taxon>
    </lineage>
</organism>
<dbReference type="GO" id="GO:0006508">
    <property type="term" value="P:proteolysis"/>
    <property type="evidence" value="ECO:0007669"/>
    <property type="project" value="UniProtKB-KW"/>
</dbReference>
<dbReference type="EMBL" id="VFML01000001">
    <property type="protein sequence ID" value="TQJ03116.1"/>
    <property type="molecule type" value="Genomic_DNA"/>
</dbReference>
<feature type="transmembrane region" description="Helical" evidence="8">
    <location>
        <begin position="120"/>
        <end position="145"/>
    </location>
</feature>
<evidence type="ECO:0000256" key="7">
    <source>
        <dbReference type="ARBA" id="ARBA00023136"/>
    </source>
</evidence>
<keyword evidence="5" id="KW-0378">Hydrolase</keyword>
<proteinExistence type="predicted"/>
<accession>A0A542DJ70</accession>
<comment type="caution">
    <text evidence="9">The sequence shown here is derived from an EMBL/GenBank/DDBJ whole genome shotgun (WGS) entry which is preliminary data.</text>
</comment>
<evidence type="ECO:0000256" key="2">
    <source>
        <dbReference type="ARBA" id="ARBA00022475"/>
    </source>
</evidence>
<protein>
    <submittedName>
        <fullName evidence="9">Exosortase/archaeosortase family protein</fullName>
    </submittedName>
</protein>
<evidence type="ECO:0000256" key="1">
    <source>
        <dbReference type="ARBA" id="ARBA00004651"/>
    </source>
</evidence>
<evidence type="ECO:0000256" key="8">
    <source>
        <dbReference type="SAM" id="Phobius"/>
    </source>
</evidence>
<evidence type="ECO:0000313" key="10">
    <source>
        <dbReference type="Proteomes" id="UP000320876"/>
    </source>
</evidence>
<evidence type="ECO:0000256" key="5">
    <source>
        <dbReference type="ARBA" id="ARBA00022801"/>
    </source>
</evidence>
<dbReference type="AlphaFoldDB" id="A0A542DJ70"/>
<evidence type="ECO:0000256" key="6">
    <source>
        <dbReference type="ARBA" id="ARBA00022989"/>
    </source>
</evidence>
<evidence type="ECO:0000256" key="4">
    <source>
        <dbReference type="ARBA" id="ARBA00022692"/>
    </source>
</evidence>
<keyword evidence="10" id="KW-1185">Reference proteome</keyword>
<reference evidence="9 10" key="1">
    <citation type="submission" date="2019-06" db="EMBL/GenBank/DDBJ databases">
        <title>Sequencing the genomes of 1000 actinobacteria strains.</title>
        <authorList>
            <person name="Klenk H.-P."/>
        </authorList>
    </citation>
    <scope>NUCLEOTIDE SEQUENCE [LARGE SCALE GENOMIC DNA]</scope>
    <source>
        <strain evidence="9 10">DSM 45679</strain>
    </source>
</reference>
<comment type="subcellular location">
    <subcellularLocation>
        <location evidence="1">Cell membrane</location>
        <topology evidence="1">Multi-pass membrane protein</topology>
    </subcellularLocation>
</comment>
<keyword evidence="7 8" id="KW-0472">Membrane</keyword>
<dbReference type="GO" id="GO:0005886">
    <property type="term" value="C:plasma membrane"/>
    <property type="evidence" value="ECO:0007669"/>
    <property type="project" value="UniProtKB-SubCell"/>
</dbReference>
<dbReference type="NCBIfam" id="NF012139">
    <property type="entry name" value="exosort_XrtP"/>
    <property type="match status" value="1"/>
</dbReference>
<gene>
    <name evidence="9" type="ORF">FB471_2866</name>
</gene>
<evidence type="ECO:0000313" key="9">
    <source>
        <dbReference type="EMBL" id="TQJ03116.1"/>
    </source>
</evidence>
<dbReference type="NCBIfam" id="TIGR04178">
    <property type="entry name" value="exo_archaeo"/>
    <property type="match status" value="1"/>
</dbReference>
<sequence length="189" mass="20176">MRGRIVAVASTPTPDTWRVPARMAIGAVLAILLGLVLVERAYRTLEITLSGAIISVISSNEVHVAGGRETVYFNLGGDDPIGLRMTPECSSVFMLMPLLLVTSVLLWLRPRQAKRLIGSLLIAGAAVIAVNQVRVLAIVGLVDWLGVTEGYYWGHTLMGSLVSVLGGALALVLFVWLGTRNGRTGGERS</sequence>
<evidence type="ECO:0000256" key="3">
    <source>
        <dbReference type="ARBA" id="ARBA00022670"/>
    </source>
</evidence>